<evidence type="ECO:0000313" key="3">
    <source>
        <dbReference type="EMBL" id="QRD00860.1"/>
    </source>
</evidence>
<feature type="non-terminal residue" evidence="3">
    <location>
        <position position="1"/>
    </location>
</feature>
<feature type="transmembrane region" description="Helical" evidence="1">
    <location>
        <begin position="265"/>
        <end position="285"/>
    </location>
</feature>
<dbReference type="EMBL" id="CP069033">
    <property type="protein sequence ID" value="QRD00860.1"/>
    <property type="molecule type" value="Genomic_DNA"/>
</dbReference>
<accession>A0A7U2I3W8</accession>
<reference evidence="4" key="1">
    <citation type="journal article" date="2021" name="BMC Genomics">
        <title>Chromosome-level genome assembly and manually-curated proteome of model necrotroph Parastagonospora nodorum Sn15 reveals a genome-wide trove of candidate effector homologs, and redundancy of virulence-related functions within an accessory chromosome.</title>
        <authorList>
            <person name="Bertazzoni S."/>
            <person name="Jones D.A.B."/>
            <person name="Phan H.T."/>
            <person name="Tan K.-C."/>
            <person name="Hane J.K."/>
        </authorList>
    </citation>
    <scope>NUCLEOTIDE SEQUENCE [LARGE SCALE GENOMIC DNA]</scope>
    <source>
        <strain evidence="4">SN15 / ATCC MYA-4574 / FGSC 10173)</strain>
    </source>
</reference>
<keyword evidence="1" id="KW-0472">Membrane</keyword>
<feature type="transmembrane region" description="Helical" evidence="1">
    <location>
        <begin position="292"/>
        <end position="311"/>
    </location>
</feature>
<protein>
    <recommendedName>
        <fullName evidence="2">DUF6594 domain-containing protein</fullName>
    </recommendedName>
</protein>
<dbReference type="PANTHER" id="PTHR34502">
    <property type="entry name" value="DUF6594 DOMAIN-CONTAINING PROTEIN-RELATED"/>
    <property type="match status" value="1"/>
</dbReference>
<evidence type="ECO:0000313" key="4">
    <source>
        <dbReference type="Proteomes" id="UP000663193"/>
    </source>
</evidence>
<dbReference type="AlphaFoldDB" id="A0A7U2I3W8"/>
<dbReference type="OrthoDB" id="5342093at2759"/>
<proteinExistence type="predicted"/>
<dbReference type="PANTHER" id="PTHR34502:SF5">
    <property type="entry name" value="DUF6594 DOMAIN-CONTAINING PROTEIN"/>
    <property type="match status" value="1"/>
</dbReference>
<dbReference type="VEuPathDB" id="FungiDB:JI435_093840"/>
<keyword evidence="1" id="KW-1133">Transmembrane helix</keyword>
<evidence type="ECO:0000256" key="1">
    <source>
        <dbReference type="SAM" id="Phobius"/>
    </source>
</evidence>
<evidence type="ECO:0000259" key="2">
    <source>
        <dbReference type="Pfam" id="PF20237"/>
    </source>
</evidence>
<feature type="transmembrane region" description="Helical" evidence="1">
    <location>
        <begin position="238"/>
        <end position="259"/>
    </location>
</feature>
<name>A0A7U2I3W8_PHANO</name>
<feature type="domain" description="DUF6594" evidence="2">
    <location>
        <begin position="37"/>
        <end position="304"/>
    </location>
</feature>
<sequence>IRIEHTKIYPKFDCYSMNSLDAHTGRAASPGPKPIGYNKLASLMGPNSEVAIFRRFGSLNMFSLLSMQAELTELERKFTDICLDDSASDIEPVNHFCRNFAKLRASEGTEHDLQLQMLESIKTKLAEYNAALVLASEVANLEKPGKADVSRLREWLKTDGLGDNFLAGTGTESFTWDTKNEGDFVVLSAPPSDNEPLLPALSSLPLDLLHCCLRRKRSRAADVETGVLMYNDIYLRRFNKLIVTLVASLLPIVAIIVLYAVKGTWRRICVAIAFTALFGIAMACTTARQSEIFAATAAFAAVEVVFIGSVSGN</sequence>
<organism evidence="3 4">
    <name type="scientific">Phaeosphaeria nodorum (strain SN15 / ATCC MYA-4574 / FGSC 10173)</name>
    <name type="common">Glume blotch fungus</name>
    <name type="synonym">Parastagonospora nodorum</name>
    <dbReference type="NCBI Taxonomy" id="321614"/>
    <lineage>
        <taxon>Eukaryota</taxon>
        <taxon>Fungi</taxon>
        <taxon>Dikarya</taxon>
        <taxon>Ascomycota</taxon>
        <taxon>Pezizomycotina</taxon>
        <taxon>Dothideomycetes</taxon>
        <taxon>Pleosporomycetidae</taxon>
        <taxon>Pleosporales</taxon>
        <taxon>Pleosporineae</taxon>
        <taxon>Phaeosphaeriaceae</taxon>
        <taxon>Parastagonospora</taxon>
    </lineage>
</organism>
<keyword evidence="1" id="KW-0812">Transmembrane</keyword>
<dbReference type="Pfam" id="PF20237">
    <property type="entry name" value="DUF6594"/>
    <property type="match status" value="1"/>
</dbReference>
<keyword evidence="4" id="KW-1185">Reference proteome</keyword>
<dbReference type="InterPro" id="IPR046529">
    <property type="entry name" value="DUF6594"/>
</dbReference>
<dbReference type="Proteomes" id="UP000663193">
    <property type="component" value="Chromosome 11"/>
</dbReference>
<gene>
    <name evidence="3" type="ORF">JI435_093840</name>
</gene>